<feature type="transmembrane region" description="Helical" evidence="7">
    <location>
        <begin position="101"/>
        <end position="122"/>
    </location>
</feature>
<evidence type="ECO:0000256" key="7">
    <source>
        <dbReference type="RuleBase" id="RU363032"/>
    </source>
</evidence>
<feature type="compositionally biased region" description="Low complexity" evidence="8">
    <location>
        <begin position="1"/>
        <end position="18"/>
    </location>
</feature>
<evidence type="ECO:0000256" key="1">
    <source>
        <dbReference type="ARBA" id="ARBA00004651"/>
    </source>
</evidence>
<dbReference type="PANTHER" id="PTHR43227:SF11">
    <property type="entry name" value="BLL4140 PROTEIN"/>
    <property type="match status" value="1"/>
</dbReference>
<protein>
    <submittedName>
        <fullName evidence="10">N-acetyl-D-glucosamine ABC transporter, permease protein 1</fullName>
    </submittedName>
</protein>
<keyword evidence="6 7" id="KW-0472">Membrane</keyword>
<organism evidence="10">
    <name type="scientific">uncultured Frankineae bacterium</name>
    <dbReference type="NCBI Taxonomy" id="437475"/>
    <lineage>
        <taxon>Bacteria</taxon>
        <taxon>Bacillati</taxon>
        <taxon>Actinomycetota</taxon>
        <taxon>Actinomycetes</taxon>
        <taxon>Frankiales</taxon>
        <taxon>environmental samples</taxon>
    </lineage>
</organism>
<evidence type="ECO:0000256" key="8">
    <source>
        <dbReference type="SAM" id="MobiDB-lite"/>
    </source>
</evidence>
<proteinExistence type="inferred from homology"/>
<comment type="similarity">
    <text evidence="7">Belongs to the binding-protein-dependent transport system permease family.</text>
</comment>
<dbReference type="AlphaFoldDB" id="A0A6J4KZ96"/>
<reference evidence="10" key="1">
    <citation type="submission" date="2020-02" db="EMBL/GenBank/DDBJ databases">
        <authorList>
            <person name="Meier V. D."/>
        </authorList>
    </citation>
    <scope>NUCLEOTIDE SEQUENCE</scope>
    <source>
        <strain evidence="10">AVDCRST_MAG16</strain>
    </source>
</reference>
<dbReference type="InterPro" id="IPR035906">
    <property type="entry name" value="MetI-like_sf"/>
</dbReference>
<evidence type="ECO:0000256" key="5">
    <source>
        <dbReference type="ARBA" id="ARBA00022989"/>
    </source>
</evidence>
<dbReference type="Pfam" id="PF00528">
    <property type="entry name" value="BPD_transp_1"/>
    <property type="match status" value="1"/>
</dbReference>
<feature type="transmembrane region" description="Helical" evidence="7">
    <location>
        <begin position="180"/>
        <end position="201"/>
    </location>
</feature>
<keyword evidence="3" id="KW-1003">Cell membrane</keyword>
<dbReference type="SUPFAM" id="SSF161098">
    <property type="entry name" value="MetI-like"/>
    <property type="match status" value="1"/>
</dbReference>
<evidence type="ECO:0000256" key="4">
    <source>
        <dbReference type="ARBA" id="ARBA00022692"/>
    </source>
</evidence>
<accession>A0A6J4KZ96</accession>
<gene>
    <name evidence="10" type="ORF">AVDCRST_MAG16-674</name>
</gene>
<dbReference type="InterPro" id="IPR050809">
    <property type="entry name" value="UgpAE/MalFG_permease"/>
</dbReference>
<dbReference type="CDD" id="cd06261">
    <property type="entry name" value="TM_PBP2"/>
    <property type="match status" value="1"/>
</dbReference>
<dbReference type="PROSITE" id="PS50928">
    <property type="entry name" value="ABC_TM1"/>
    <property type="match status" value="1"/>
</dbReference>
<feature type="domain" description="ABC transmembrane type-1" evidence="9">
    <location>
        <begin position="97"/>
        <end position="304"/>
    </location>
</feature>
<dbReference type="GO" id="GO:0005886">
    <property type="term" value="C:plasma membrane"/>
    <property type="evidence" value="ECO:0007669"/>
    <property type="project" value="UniProtKB-SubCell"/>
</dbReference>
<dbReference type="InterPro" id="IPR000515">
    <property type="entry name" value="MetI-like"/>
</dbReference>
<keyword evidence="2 7" id="KW-0813">Transport</keyword>
<feature type="transmembrane region" description="Helical" evidence="7">
    <location>
        <begin position="35"/>
        <end position="57"/>
    </location>
</feature>
<keyword evidence="4 7" id="KW-0812">Transmembrane</keyword>
<dbReference type="PANTHER" id="PTHR43227">
    <property type="entry name" value="BLL4140 PROTEIN"/>
    <property type="match status" value="1"/>
</dbReference>
<evidence type="ECO:0000313" key="10">
    <source>
        <dbReference type="EMBL" id="CAA9318995.1"/>
    </source>
</evidence>
<name>A0A6J4KZ96_9ACTN</name>
<comment type="subcellular location">
    <subcellularLocation>
        <location evidence="1 7">Cell membrane</location>
        <topology evidence="1 7">Multi-pass membrane protein</topology>
    </subcellularLocation>
</comment>
<evidence type="ECO:0000256" key="3">
    <source>
        <dbReference type="ARBA" id="ARBA00022475"/>
    </source>
</evidence>
<feature type="region of interest" description="Disordered" evidence="8">
    <location>
        <begin position="1"/>
        <end position="28"/>
    </location>
</feature>
<sequence>MSVATPPAVPADTAPVAAPRRRGGSRSFSPRDRRILILMAGIPATIHILLVWVPALLSVVLSFTRWNGIGGLATIEPVGIDNYEQIATIYPPFWPAVQNNLLWLAVFLFIASPLGLVLAVLLDKEIRGSRFYQSALYLPVVLSLALVGFIWQLIYSPDQGLINNLFDSNVDWFGNDKVNIYAVLVAASWRHVGYIMVLYLAGLKGVDMAQREAAKMDGATEVQTFRHVVFPALRPINVVVLVVTVIESLRAFDLVYIINRGRNGLELLSVLVTNNIIGEASRIGFGSAIAVILLVISLSFIVVYLAQTFRKDET</sequence>
<dbReference type="GO" id="GO:0055085">
    <property type="term" value="P:transmembrane transport"/>
    <property type="evidence" value="ECO:0007669"/>
    <property type="project" value="InterPro"/>
</dbReference>
<evidence type="ECO:0000256" key="6">
    <source>
        <dbReference type="ARBA" id="ARBA00023136"/>
    </source>
</evidence>
<keyword evidence="5 7" id="KW-1133">Transmembrane helix</keyword>
<dbReference type="EMBL" id="CADCUE010000051">
    <property type="protein sequence ID" value="CAA9318995.1"/>
    <property type="molecule type" value="Genomic_DNA"/>
</dbReference>
<dbReference type="Gene3D" id="1.10.3720.10">
    <property type="entry name" value="MetI-like"/>
    <property type="match status" value="1"/>
</dbReference>
<feature type="transmembrane region" description="Helical" evidence="7">
    <location>
        <begin position="134"/>
        <end position="154"/>
    </location>
</feature>
<evidence type="ECO:0000259" key="9">
    <source>
        <dbReference type="PROSITE" id="PS50928"/>
    </source>
</evidence>
<evidence type="ECO:0000256" key="2">
    <source>
        <dbReference type="ARBA" id="ARBA00022448"/>
    </source>
</evidence>
<feature type="transmembrane region" description="Helical" evidence="7">
    <location>
        <begin position="283"/>
        <end position="306"/>
    </location>
</feature>